<dbReference type="EMBL" id="DF238567">
    <property type="protein sequence ID" value="GAQ93527.1"/>
    <property type="molecule type" value="Genomic_DNA"/>
</dbReference>
<evidence type="ECO:0000313" key="2">
    <source>
        <dbReference type="Proteomes" id="UP000054558"/>
    </source>
</evidence>
<dbReference type="Proteomes" id="UP000054558">
    <property type="component" value="Unassembled WGS sequence"/>
</dbReference>
<reference evidence="1 2" key="1">
    <citation type="journal article" date="2014" name="Nat. Commun.">
        <title>Klebsormidium flaccidum genome reveals primary factors for plant terrestrial adaptation.</title>
        <authorList>
            <person name="Hori K."/>
            <person name="Maruyama F."/>
            <person name="Fujisawa T."/>
            <person name="Togashi T."/>
            <person name="Yamamoto N."/>
            <person name="Seo M."/>
            <person name="Sato S."/>
            <person name="Yamada T."/>
            <person name="Mori H."/>
            <person name="Tajima N."/>
            <person name="Moriyama T."/>
            <person name="Ikeuchi M."/>
            <person name="Watanabe M."/>
            <person name="Wada H."/>
            <person name="Kobayashi K."/>
            <person name="Saito M."/>
            <person name="Masuda T."/>
            <person name="Sasaki-Sekimoto Y."/>
            <person name="Mashiguchi K."/>
            <person name="Awai K."/>
            <person name="Shimojima M."/>
            <person name="Masuda S."/>
            <person name="Iwai M."/>
            <person name="Nobusawa T."/>
            <person name="Narise T."/>
            <person name="Kondo S."/>
            <person name="Saito H."/>
            <person name="Sato R."/>
            <person name="Murakawa M."/>
            <person name="Ihara Y."/>
            <person name="Oshima-Yamada Y."/>
            <person name="Ohtaka K."/>
            <person name="Satoh M."/>
            <person name="Sonobe K."/>
            <person name="Ishii M."/>
            <person name="Ohtani R."/>
            <person name="Kanamori-Sato M."/>
            <person name="Honoki R."/>
            <person name="Miyazaki D."/>
            <person name="Mochizuki H."/>
            <person name="Umetsu J."/>
            <person name="Higashi K."/>
            <person name="Shibata D."/>
            <person name="Kamiya Y."/>
            <person name="Sato N."/>
            <person name="Nakamura Y."/>
            <person name="Tabata S."/>
            <person name="Ida S."/>
            <person name="Kurokawa K."/>
            <person name="Ohta H."/>
        </authorList>
    </citation>
    <scope>NUCLEOTIDE SEQUENCE [LARGE SCALE GENOMIC DNA]</scope>
    <source>
        <strain evidence="1 2">NIES-2285</strain>
    </source>
</reference>
<dbReference type="InterPro" id="IPR044859">
    <property type="entry name" value="Allene_oxi_cyc_Dirigent"/>
</dbReference>
<evidence type="ECO:0008006" key="3">
    <source>
        <dbReference type="Google" id="ProtNLM"/>
    </source>
</evidence>
<feature type="non-terminal residue" evidence="1">
    <location>
        <position position="1"/>
    </location>
</feature>
<accession>A0A1Y1IXN3</accession>
<dbReference type="OMA" id="ADVITCQ"/>
<gene>
    <name evidence="1" type="ORF">KFL_016180010</name>
</gene>
<protein>
    <recommendedName>
        <fullName evidence="3">Dirigent protein</fullName>
    </recommendedName>
</protein>
<dbReference type="Gene3D" id="2.40.480.10">
    <property type="entry name" value="Allene oxide cyclase-like"/>
    <property type="match status" value="1"/>
</dbReference>
<name>A0A1Y1IXN3_KLENI</name>
<proteinExistence type="predicted"/>
<evidence type="ECO:0000313" key="1">
    <source>
        <dbReference type="EMBL" id="GAQ93527.1"/>
    </source>
</evidence>
<organism evidence="1 2">
    <name type="scientific">Klebsormidium nitens</name>
    <name type="common">Green alga</name>
    <name type="synonym">Ulothrix nitens</name>
    <dbReference type="NCBI Taxonomy" id="105231"/>
    <lineage>
        <taxon>Eukaryota</taxon>
        <taxon>Viridiplantae</taxon>
        <taxon>Streptophyta</taxon>
        <taxon>Klebsormidiophyceae</taxon>
        <taxon>Klebsormidiales</taxon>
        <taxon>Klebsormidiaceae</taxon>
        <taxon>Klebsormidium</taxon>
    </lineage>
</organism>
<dbReference type="AlphaFoldDB" id="A0A1Y1IXN3"/>
<sequence>SVYICYSIFAFDAGLIGPVTTPNSIEADVITCQMIASSRAGDTIFQETLTITGGAGKYFGSQGVMYHDEVGGVFEVYYYLPYDVSFIPRGLVSTPTNTTG</sequence>
<keyword evidence="2" id="KW-1185">Reference proteome</keyword>